<dbReference type="SUPFAM" id="SSF52047">
    <property type="entry name" value="RNI-like"/>
    <property type="match status" value="1"/>
</dbReference>
<organism evidence="1">
    <name type="scientific">Octactis speculum</name>
    <dbReference type="NCBI Taxonomy" id="3111310"/>
    <lineage>
        <taxon>Eukaryota</taxon>
        <taxon>Sar</taxon>
        <taxon>Stramenopiles</taxon>
        <taxon>Ochrophyta</taxon>
        <taxon>Dictyochophyceae</taxon>
        <taxon>Dictyochales</taxon>
        <taxon>Dictyochaceae</taxon>
        <taxon>Octactis</taxon>
    </lineage>
</organism>
<reference evidence="1" key="1">
    <citation type="submission" date="2021-01" db="EMBL/GenBank/DDBJ databases">
        <authorList>
            <person name="Corre E."/>
            <person name="Pelletier E."/>
            <person name="Niang G."/>
            <person name="Scheremetjew M."/>
            <person name="Finn R."/>
            <person name="Kale V."/>
            <person name="Holt S."/>
            <person name="Cochrane G."/>
            <person name="Meng A."/>
            <person name="Brown T."/>
            <person name="Cohen L."/>
        </authorList>
    </citation>
    <scope>NUCLEOTIDE SEQUENCE</scope>
    <source>
        <strain evidence="1">CCMP1381</strain>
    </source>
</reference>
<dbReference type="EMBL" id="HBGS01051088">
    <property type="protein sequence ID" value="CAD9467556.1"/>
    <property type="molecule type" value="Transcribed_RNA"/>
</dbReference>
<dbReference type="InterPro" id="IPR032675">
    <property type="entry name" value="LRR_dom_sf"/>
</dbReference>
<protein>
    <submittedName>
        <fullName evidence="1">Uncharacterized protein</fullName>
    </submittedName>
</protein>
<evidence type="ECO:0000313" key="1">
    <source>
        <dbReference type="EMBL" id="CAD9467556.1"/>
    </source>
</evidence>
<accession>A0A7S2E043</accession>
<name>A0A7S2E043_9STRA</name>
<proteinExistence type="predicted"/>
<dbReference type="Gene3D" id="3.80.10.10">
    <property type="entry name" value="Ribonuclease Inhibitor"/>
    <property type="match status" value="1"/>
</dbReference>
<sequence>MLLRSRFLETLNISYCGKIVGSLDALSSCRSLASVNMKGCEGISGTLDFANDCPLIEELVIMGTGTTGTLDALSECKRLAIIDVGFTEITGSLDPLTACKSLRSLNIEGCGRISGSLETLARGVEKLTYLNIYNCLGLSGPVYHLNNCKNLKVLVGLRCPKSKENDDLESYLSSSI</sequence>
<gene>
    <name evidence="1" type="ORF">DSPE1174_LOCUS26472</name>
</gene>
<dbReference type="AlphaFoldDB" id="A0A7S2E043"/>